<dbReference type="EMBL" id="OBEJ01000003">
    <property type="protein sequence ID" value="SNZ16026.1"/>
    <property type="molecule type" value="Genomic_DNA"/>
</dbReference>
<proteinExistence type="predicted"/>
<evidence type="ECO:0000256" key="1">
    <source>
        <dbReference type="SAM" id="MobiDB-lite"/>
    </source>
</evidence>
<reference evidence="2 3" key="1">
    <citation type="submission" date="2017-09" db="EMBL/GenBank/DDBJ databases">
        <authorList>
            <person name="Ehlers B."/>
            <person name="Leendertz F.H."/>
        </authorList>
    </citation>
    <scope>NUCLEOTIDE SEQUENCE [LARGE SCALE GENOMIC DNA]</scope>
    <source>
        <strain evidence="2 3">DSM 27208</strain>
    </source>
</reference>
<sequence length="46" mass="4981">MEGHRPLTASCEGRNNDSCPRIKRATVDSNGDFSYLPAGTASDQVR</sequence>
<keyword evidence="3" id="KW-1185">Reference proteome</keyword>
<name>A0A285P7B5_NATPI</name>
<evidence type="ECO:0000313" key="3">
    <source>
        <dbReference type="Proteomes" id="UP000219453"/>
    </source>
</evidence>
<gene>
    <name evidence="2" type="ORF">SAMN06269185_2677</name>
</gene>
<accession>A0A285P7B5</accession>
<protein>
    <submittedName>
        <fullName evidence="2">Uncharacterized protein</fullName>
    </submittedName>
</protein>
<dbReference type="AlphaFoldDB" id="A0A285P7B5"/>
<evidence type="ECO:0000313" key="2">
    <source>
        <dbReference type="EMBL" id="SNZ16026.1"/>
    </source>
</evidence>
<dbReference type="Proteomes" id="UP000219453">
    <property type="component" value="Unassembled WGS sequence"/>
</dbReference>
<organism evidence="2 3">
    <name type="scientific">Natronoarchaeum philippinense</name>
    <dbReference type="NCBI Taxonomy" id="558529"/>
    <lineage>
        <taxon>Archaea</taxon>
        <taxon>Methanobacteriati</taxon>
        <taxon>Methanobacteriota</taxon>
        <taxon>Stenosarchaea group</taxon>
        <taxon>Halobacteria</taxon>
        <taxon>Halobacteriales</taxon>
        <taxon>Natronoarchaeaceae</taxon>
    </lineage>
</organism>
<feature type="region of interest" description="Disordered" evidence="1">
    <location>
        <begin position="1"/>
        <end position="46"/>
    </location>
</feature>